<protein>
    <submittedName>
        <fullName evidence="1">Uncharacterized protein</fullName>
    </submittedName>
</protein>
<gene>
    <name evidence="1" type="ORF">KSP40_PGU002928</name>
</gene>
<dbReference type="EMBL" id="JBBWWR010000012">
    <property type="protein sequence ID" value="KAK8959187.1"/>
    <property type="molecule type" value="Genomic_DNA"/>
</dbReference>
<accession>A0ABR2M4V7</accession>
<dbReference type="Proteomes" id="UP001412067">
    <property type="component" value="Unassembled WGS sequence"/>
</dbReference>
<organism evidence="1 2">
    <name type="scientific">Platanthera guangdongensis</name>
    <dbReference type="NCBI Taxonomy" id="2320717"/>
    <lineage>
        <taxon>Eukaryota</taxon>
        <taxon>Viridiplantae</taxon>
        <taxon>Streptophyta</taxon>
        <taxon>Embryophyta</taxon>
        <taxon>Tracheophyta</taxon>
        <taxon>Spermatophyta</taxon>
        <taxon>Magnoliopsida</taxon>
        <taxon>Liliopsida</taxon>
        <taxon>Asparagales</taxon>
        <taxon>Orchidaceae</taxon>
        <taxon>Orchidoideae</taxon>
        <taxon>Orchideae</taxon>
        <taxon>Orchidinae</taxon>
        <taxon>Platanthera</taxon>
    </lineage>
</organism>
<sequence length="217" mass="25003">MQCLDEQACTFASLEYVIAEVPLGYSLASFWATEVFRRSISPRVDNLSMFFSSRNGLTNVEYLETLSAAGICLYVDSLLRSSGDEITTLQKYMYQYKRRSYRFRIWVVAGDFLNSVGNKRDFLDTNLIRWWSISTNTLCVDLLHTTSKFQSRLVSSKSILCVGEGRCSTLMLEVDTLIRRRGTFVRPYREFGKLIIDEGSRGHPSSLILDFYTRILR</sequence>
<keyword evidence="2" id="KW-1185">Reference proteome</keyword>
<evidence type="ECO:0000313" key="2">
    <source>
        <dbReference type="Proteomes" id="UP001412067"/>
    </source>
</evidence>
<proteinExistence type="predicted"/>
<evidence type="ECO:0000313" key="1">
    <source>
        <dbReference type="EMBL" id="KAK8959187.1"/>
    </source>
</evidence>
<comment type="caution">
    <text evidence="1">The sequence shown here is derived from an EMBL/GenBank/DDBJ whole genome shotgun (WGS) entry which is preliminary data.</text>
</comment>
<reference evidence="1 2" key="1">
    <citation type="journal article" date="2022" name="Nat. Plants">
        <title>Genomes of leafy and leafless Platanthera orchids illuminate the evolution of mycoheterotrophy.</title>
        <authorList>
            <person name="Li M.H."/>
            <person name="Liu K.W."/>
            <person name="Li Z."/>
            <person name="Lu H.C."/>
            <person name="Ye Q.L."/>
            <person name="Zhang D."/>
            <person name="Wang J.Y."/>
            <person name="Li Y.F."/>
            <person name="Zhong Z.M."/>
            <person name="Liu X."/>
            <person name="Yu X."/>
            <person name="Liu D.K."/>
            <person name="Tu X.D."/>
            <person name="Liu B."/>
            <person name="Hao Y."/>
            <person name="Liao X.Y."/>
            <person name="Jiang Y.T."/>
            <person name="Sun W.H."/>
            <person name="Chen J."/>
            <person name="Chen Y.Q."/>
            <person name="Ai Y."/>
            <person name="Zhai J.W."/>
            <person name="Wu S.S."/>
            <person name="Zhou Z."/>
            <person name="Hsiao Y.Y."/>
            <person name="Wu W.L."/>
            <person name="Chen Y.Y."/>
            <person name="Lin Y.F."/>
            <person name="Hsu J.L."/>
            <person name="Li C.Y."/>
            <person name="Wang Z.W."/>
            <person name="Zhao X."/>
            <person name="Zhong W.Y."/>
            <person name="Ma X.K."/>
            <person name="Ma L."/>
            <person name="Huang J."/>
            <person name="Chen G.Z."/>
            <person name="Huang M.Z."/>
            <person name="Huang L."/>
            <person name="Peng D.H."/>
            <person name="Luo Y.B."/>
            <person name="Zou S.Q."/>
            <person name="Chen S.P."/>
            <person name="Lan S."/>
            <person name="Tsai W.C."/>
            <person name="Van de Peer Y."/>
            <person name="Liu Z.J."/>
        </authorList>
    </citation>
    <scope>NUCLEOTIDE SEQUENCE [LARGE SCALE GENOMIC DNA]</scope>
    <source>
        <strain evidence="1">Lor288</strain>
    </source>
</reference>
<name>A0ABR2M4V7_9ASPA</name>